<feature type="transmembrane region" description="Helical" evidence="6">
    <location>
        <begin position="340"/>
        <end position="364"/>
    </location>
</feature>
<feature type="transmembrane region" description="Helical" evidence="6">
    <location>
        <begin position="154"/>
        <end position="170"/>
    </location>
</feature>
<reference evidence="8 9" key="1">
    <citation type="submission" date="2023-07" db="EMBL/GenBank/DDBJ databases">
        <title>Functional and genomic diversity of the sorghum phyllosphere microbiome.</title>
        <authorList>
            <person name="Shade A."/>
        </authorList>
    </citation>
    <scope>NUCLEOTIDE SEQUENCE [LARGE SCALE GENOMIC DNA]</scope>
    <source>
        <strain evidence="8 9">SORGH_AS_1207</strain>
    </source>
</reference>
<gene>
    <name evidence="8" type="ORF">QE412_002299</name>
</gene>
<dbReference type="PANTHER" id="PTHR34697">
    <property type="entry name" value="PHOSPHATIDYLGLYCEROL LYSYLTRANSFERASE"/>
    <property type="match status" value="1"/>
</dbReference>
<protein>
    <submittedName>
        <fullName evidence="8">Phosphatidylglycerol lysyltransferase</fullName>
        <ecNumber evidence="8">2.3.2.3</ecNumber>
    </submittedName>
</protein>
<dbReference type="InterPro" id="IPR024320">
    <property type="entry name" value="LPG_synthase_C"/>
</dbReference>
<keyword evidence="8" id="KW-0012">Acyltransferase</keyword>
<evidence type="ECO:0000256" key="1">
    <source>
        <dbReference type="ARBA" id="ARBA00004651"/>
    </source>
</evidence>
<keyword evidence="2" id="KW-1003">Cell membrane</keyword>
<keyword evidence="5 6" id="KW-0472">Membrane</keyword>
<feature type="transmembrane region" description="Helical" evidence="6">
    <location>
        <begin position="128"/>
        <end position="147"/>
    </location>
</feature>
<dbReference type="EC" id="2.3.2.3" evidence="8"/>
<dbReference type="Proteomes" id="UP001226691">
    <property type="component" value="Unassembled WGS sequence"/>
</dbReference>
<evidence type="ECO:0000256" key="3">
    <source>
        <dbReference type="ARBA" id="ARBA00022692"/>
    </source>
</evidence>
<feature type="transmembrane region" description="Helical" evidence="6">
    <location>
        <begin position="376"/>
        <end position="404"/>
    </location>
</feature>
<keyword evidence="8" id="KW-0808">Transferase</keyword>
<feature type="transmembrane region" description="Helical" evidence="6">
    <location>
        <begin position="176"/>
        <end position="193"/>
    </location>
</feature>
<sequence length="826" mass="86702">MGSTLVAVTTDRRRSLPFATLTLAAIVIAVSVVSMNAGAFRGASVYDLRAIVLTLARVDDPATLPVVVIAVVLVCGWAERLMGGARMLFAYACGGVVTSAAGLAVGGWETNLFPAIPLGESPATGATPVPALLAVAMAASCFTGALWRRRVRGACLVSAVTVFLYAASASDLFSLLALPVGLGAGVLLGGRRAGMRGQRSSHHEVRVLLCALTAITAVGPIVATLWGSGAGLLSVYGWLSYDPLVVADAVTCAAGSTIVPCPDAASYHELQPSAGWIAALPLVVLLVAAWGILRGRLAALGVAITVNLLVFAGMTALFVVSEPDMLALLAQVRGTDASGAWQSLVGLLAAALVPLGVAVTLFVCRRSVSVPPTTSAVGSFFASISIGAATVSVLSLAGGLLAAADFSPRPTVGELLRDVPLRLLPPSLLPGGWVHAVPTTAVSQALWYLPSAVFWTVCVAATARLVFSRSSVQGAEDRVRAREMLQRGCGSLGFMATWPGNTYWFAGEADAGFAYRLHGGVAVTLGGAFGADRCREEIGAAFVEFCGDNGWIPVFYSVDDAAATALDALQWRRTRVADEAVLDPRTWTPAGKKRQDVRTATNRAHREGVRAQWVSWSALTLVDRVQIREISEAWVADKSIPEMGFTLGTVDEAADPAARLMLARDASERIVAVTTWIPVFGEEGLTGYALDVMRRRHDAMNGIMEFLIGAVVEQLRADGCTLLSLSGSPLAPHRGGDTGDLSAVDRFLETLSGALEPAYGFRSLAHFKNKFQPQFCPLWVVYPDAIHLPAIALALLRCYVPGLSLAGAARLAVRMRTSRRSSTSTV</sequence>
<feature type="transmembrane region" description="Helical" evidence="6">
    <location>
        <begin position="445"/>
        <end position="467"/>
    </location>
</feature>
<keyword evidence="4 6" id="KW-1133">Transmembrane helix</keyword>
<dbReference type="InterPro" id="IPR051211">
    <property type="entry name" value="PG_lysyltransferase"/>
</dbReference>
<evidence type="ECO:0000259" key="7">
    <source>
        <dbReference type="Pfam" id="PF09924"/>
    </source>
</evidence>
<dbReference type="GO" id="GO:0050071">
    <property type="term" value="F:phosphatidylglycerol lysyltransferase activity"/>
    <property type="evidence" value="ECO:0007669"/>
    <property type="project" value="UniProtKB-EC"/>
</dbReference>
<evidence type="ECO:0000313" key="8">
    <source>
        <dbReference type="EMBL" id="MDQ1123726.1"/>
    </source>
</evidence>
<dbReference type="RefSeq" id="WP_307483684.1">
    <property type="nucleotide sequence ID" value="NZ_JAUTBF010000001.1"/>
</dbReference>
<feature type="transmembrane region" description="Helical" evidence="6">
    <location>
        <begin position="274"/>
        <end position="293"/>
    </location>
</feature>
<feature type="transmembrane region" description="Helical" evidence="6">
    <location>
        <begin position="488"/>
        <end position="506"/>
    </location>
</feature>
<feature type="transmembrane region" description="Helical" evidence="6">
    <location>
        <begin position="21"/>
        <end position="42"/>
    </location>
</feature>
<dbReference type="Pfam" id="PF09924">
    <property type="entry name" value="LPG_synthase_C"/>
    <property type="match status" value="1"/>
</dbReference>
<accession>A0ABU0TVQ3</accession>
<comment type="subcellular location">
    <subcellularLocation>
        <location evidence="1">Cell membrane</location>
        <topology evidence="1">Multi-pass membrane protein</topology>
    </subcellularLocation>
</comment>
<feature type="transmembrane region" description="Helical" evidence="6">
    <location>
        <begin position="300"/>
        <end position="320"/>
    </location>
</feature>
<organism evidence="8 9">
    <name type="scientific">Microbacterium trichothecenolyticum</name>
    <name type="common">Aureobacterium trichothecenolyticum</name>
    <dbReference type="NCBI Taxonomy" id="69370"/>
    <lineage>
        <taxon>Bacteria</taxon>
        <taxon>Bacillati</taxon>
        <taxon>Actinomycetota</taxon>
        <taxon>Actinomycetes</taxon>
        <taxon>Micrococcales</taxon>
        <taxon>Microbacteriaceae</taxon>
        <taxon>Microbacterium</taxon>
    </lineage>
</organism>
<feature type="domain" description="Phosphatidylglycerol lysyltransferase C-terminal" evidence="7">
    <location>
        <begin position="487"/>
        <end position="782"/>
    </location>
</feature>
<keyword evidence="3 6" id="KW-0812">Transmembrane</keyword>
<feature type="transmembrane region" description="Helical" evidence="6">
    <location>
        <begin position="205"/>
        <end position="226"/>
    </location>
</feature>
<keyword evidence="9" id="KW-1185">Reference proteome</keyword>
<evidence type="ECO:0000256" key="6">
    <source>
        <dbReference type="SAM" id="Phobius"/>
    </source>
</evidence>
<name>A0ABU0TVQ3_MICTR</name>
<evidence type="ECO:0000256" key="5">
    <source>
        <dbReference type="ARBA" id="ARBA00023136"/>
    </source>
</evidence>
<evidence type="ECO:0000313" key="9">
    <source>
        <dbReference type="Proteomes" id="UP001226691"/>
    </source>
</evidence>
<feature type="transmembrane region" description="Helical" evidence="6">
    <location>
        <begin position="62"/>
        <end position="81"/>
    </location>
</feature>
<dbReference type="PANTHER" id="PTHR34697:SF2">
    <property type="entry name" value="PHOSPHATIDYLGLYCEROL LYSYLTRANSFERASE"/>
    <property type="match status" value="1"/>
</dbReference>
<dbReference type="EMBL" id="JAUTBF010000001">
    <property type="protein sequence ID" value="MDQ1123726.1"/>
    <property type="molecule type" value="Genomic_DNA"/>
</dbReference>
<evidence type="ECO:0000256" key="4">
    <source>
        <dbReference type="ARBA" id="ARBA00022989"/>
    </source>
</evidence>
<evidence type="ECO:0000256" key="2">
    <source>
        <dbReference type="ARBA" id="ARBA00022475"/>
    </source>
</evidence>
<feature type="transmembrane region" description="Helical" evidence="6">
    <location>
        <begin position="88"/>
        <end position="108"/>
    </location>
</feature>
<proteinExistence type="predicted"/>
<comment type="caution">
    <text evidence="8">The sequence shown here is derived from an EMBL/GenBank/DDBJ whole genome shotgun (WGS) entry which is preliminary data.</text>
</comment>